<keyword evidence="4" id="KW-1185">Reference proteome</keyword>
<feature type="region of interest" description="Disordered" evidence="2">
    <location>
        <begin position="255"/>
        <end position="278"/>
    </location>
</feature>
<dbReference type="STRING" id="35622.SAMN04489764_0646"/>
<name>A0A1H1ATV3_9ACTN</name>
<feature type="coiled-coil region" evidence="1">
    <location>
        <begin position="217"/>
        <end position="244"/>
    </location>
</feature>
<proteinExistence type="predicted"/>
<reference evidence="3 4" key="1">
    <citation type="submission" date="2016-10" db="EMBL/GenBank/DDBJ databases">
        <authorList>
            <person name="de Groot N.N."/>
        </authorList>
    </citation>
    <scope>NUCLEOTIDE SEQUENCE [LARGE SCALE GENOMIC DNA]</scope>
    <source>
        <strain evidence="3 4">DSM 43794</strain>
    </source>
</reference>
<dbReference type="EMBL" id="FNKK01000002">
    <property type="protein sequence ID" value="SDQ42961.1"/>
    <property type="molecule type" value="Genomic_DNA"/>
</dbReference>
<evidence type="ECO:0000313" key="3">
    <source>
        <dbReference type="EMBL" id="SDQ42961.1"/>
    </source>
</evidence>
<dbReference type="Proteomes" id="UP000217103">
    <property type="component" value="Unassembled WGS sequence"/>
</dbReference>
<evidence type="ECO:0000313" key="4">
    <source>
        <dbReference type="Proteomes" id="UP000217103"/>
    </source>
</evidence>
<accession>A0A1H1ATV3</accession>
<protein>
    <submittedName>
        <fullName evidence="3">Uncharacterized protein</fullName>
    </submittedName>
</protein>
<keyword evidence="1" id="KW-0175">Coiled coil</keyword>
<dbReference type="RefSeq" id="WP_093257608.1">
    <property type="nucleotide sequence ID" value="NZ_FNKK01000002.1"/>
</dbReference>
<gene>
    <name evidence="3" type="ORF">SAMN04489764_0646</name>
</gene>
<organism evidence="3 4">
    <name type="scientific">Thermostaphylospora chromogena</name>
    <dbReference type="NCBI Taxonomy" id="35622"/>
    <lineage>
        <taxon>Bacteria</taxon>
        <taxon>Bacillati</taxon>
        <taxon>Actinomycetota</taxon>
        <taxon>Actinomycetes</taxon>
        <taxon>Streptosporangiales</taxon>
        <taxon>Thermomonosporaceae</taxon>
        <taxon>Thermostaphylospora</taxon>
    </lineage>
</organism>
<evidence type="ECO:0000256" key="2">
    <source>
        <dbReference type="SAM" id="MobiDB-lite"/>
    </source>
</evidence>
<evidence type="ECO:0000256" key="1">
    <source>
        <dbReference type="SAM" id="Coils"/>
    </source>
</evidence>
<dbReference type="AlphaFoldDB" id="A0A1H1ATV3"/>
<dbReference type="OrthoDB" id="3535868at2"/>
<sequence>MSRVFVVGPDGQATSQSTALVRRPPAQVVRVTPVGVRTDPGFFRRLITNLNPLRQQTRTAMAMSGLGMFALAMDVAATLNLGNPFLFYDRRETWKELSGGLKGARSDVWYGFFGQDGTGEGGMSSHWTGEARSALASYIRFNLTGLYDELGKVSDQSSTTMQKLYKEVLEYDLSVFAFYASSAPVLRAVARLSAHPVGRAALITAATTVATILGNLVKQYMDVYNTYESELNQQELKLNDLRSLFYRSGNPALGPRPTLGLDPTIEAPGNPNDYWKPV</sequence>